<accession>A0A432GI02</accession>
<organism evidence="3 4">
    <name type="scientific">SAR324 cluster bacterium</name>
    <dbReference type="NCBI Taxonomy" id="2024889"/>
    <lineage>
        <taxon>Bacteria</taxon>
        <taxon>Deltaproteobacteria</taxon>
        <taxon>SAR324 cluster</taxon>
    </lineage>
</organism>
<evidence type="ECO:0000313" key="3">
    <source>
        <dbReference type="EMBL" id="RTZ82773.1"/>
    </source>
</evidence>
<dbReference type="SFLD" id="SFLDS00003">
    <property type="entry name" value="Haloacid_Dehalogenase"/>
    <property type="match status" value="1"/>
</dbReference>
<dbReference type="PANTHER" id="PTHR43316:SF3">
    <property type="entry name" value="HALOACID DEHALOGENASE, TYPE II (AFU_ORTHOLOGUE AFUA_2G07750)-RELATED"/>
    <property type="match status" value="1"/>
</dbReference>
<dbReference type="NCBIfam" id="TIGR01493">
    <property type="entry name" value="HAD-SF-IA-v2"/>
    <property type="match status" value="1"/>
</dbReference>
<dbReference type="PANTHER" id="PTHR43316">
    <property type="entry name" value="HYDROLASE, HALOACID DELAHOGENASE-RELATED"/>
    <property type="match status" value="1"/>
</dbReference>
<evidence type="ECO:0000256" key="2">
    <source>
        <dbReference type="ARBA" id="ARBA00022801"/>
    </source>
</evidence>
<dbReference type="InterPro" id="IPR006328">
    <property type="entry name" value="2-HAD"/>
</dbReference>
<sequence length="240" mass="27748">MNENSPTNPLERVRTLTFDIFGTVLNLAGSLVPPLEELLRSCNAPESITGADVWSQWRQRQRIEQYQDNLLMLGHSGYLAVKKRALLYSLRTFKIEFTYEQIDKFMKVYQDLTPFQDAIDGLKRLGTKYDLVILSNGEEWYLKHLAKNRIGIDFHDIISAEMVGQFKPHPSVYRFAAKRLEQEPDQIMMVASHSFDILGARHSGFRGAYVNRYGLPYDESEYRPDLTTGNFDELCLKLEV</sequence>
<keyword evidence="2" id="KW-0378">Hydrolase</keyword>
<dbReference type="InterPro" id="IPR023214">
    <property type="entry name" value="HAD_sf"/>
</dbReference>
<dbReference type="Gene3D" id="1.10.150.240">
    <property type="entry name" value="Putative phosphatase, domain 2"/>
    <property type="match status" value="1"/>
</dbReference>
<dbReference type="InterPro" id="IPR006439">
    <property type="entry name" value="HAD-SF_hydro_IA"/>
</dbReference>
<reference evidence="3 4" key="1">
    <citation type="submission" date="2018-06" db="EMBL/GenBank/DDBJ databases">
        <title>Combined omics and stable isotope probing to characterize newly discovered Mariana Back-Arc vent microbial communities.</title>
        <authorList>
            <person name="Trembath-Reichert E."/>
            <person name="Huber J.A."/>
        </authorList>
    </citation>
    <scope>NUCLEOTIDE SEQUENCE [LARGE SCALE GENOMIC DNA]</scope>
    <source>
        <strain evidence="3">MAG 58</strain>
    </source>
</reference>
<gene>
    <name evidence="3" type="ORF">DSY96_09310</name>
</gene>
<dbReference type="InterPro" id="IPR051540">
    <property type="entry name" value="S-2-haloacid_dehalogenase"/>
</dbReference>
<evidence type="ECO:0000256" key="1">
    <source>
        <dbReference type="ARBA" id="ARBA00008106"/>
    </source>
</evidence>
<dbReference type="SFLD" id="SFLDG01129">
    <property type="entry name" value="C1.5:_HAD__Beta-PGM__Phosphata"/>
    <property type="match status" value="1"/>
</dbReference>
<comment type="similarity">
    <text evidence="1">Belongs to the HAD-like hydrolase superfamily. S-2-haloalkanoic acid dehalogenase family.</text>
</comment>
<dbReference type="InterPro" id="IPR023198">
    <property type="entry name" value="PGP-like_dom2"/>
</dbReference>
<dbReference type="GO" id="GO:0019120">
    <property type="term" value="F:hydrolase activity, acting on acid halide bonds, in C-halide compounds"/>
    <property type="evidence" value="ECO:0007669"/>
    <property type="project" value="InterPro"/>
</dbReference>
<dbReference type="Proteomes" id="UP000287917">
    <property type="component" value="Unassembled WGS sequence"/>
</dbReference>
<dbReference type="NCBIfam" id="TIGR01428">
    <property type="entry name" value="HAD_type_II"/>
    <property type="match status" value="1"/>
</dbReference>
<protein>
    <submittedName>
        <fullName evidence="3">Haloacid dehalogenase type II</fullName>
    </submittedName>
</protein>
<comment type="caution">
    <text evidence="3">The sequence shown here is derived from an EMBL/GenBank/DDBJ whole genome shotgun (WGS) entry which is preliminary data.</text>
</comment>
<dbReference type="Gene3D" id="3.40.50.1000">
    <property type="entry name" value="HAD superfamily/HAD-like"/>
    <property type="match status" value="1"/>
</dbReference>
<dbReference type="AlphaFoldDB" id="A0A432GI02"/>
<dbReference type="PRINTS" id="PR00413">
    <property type="entry name" value="HADHALOGNASE"/>
</dbReference>
<dbReference type="NCBIfam" id="TIGR01549">
    <property type="entry name" value="HAD-SF-IA-v1"/>
    <property type="match status" value="1"/>
</dbReference>
<proteinExistence type="inferred from homology"/>
<dbReference type="Pfam" id="PF00702">
    <property type="entry name" value="Hydrolase"/>
    <property type="match status" value="1"/>
</dbReference>
<dbReference type="InterPro" id="IPR036412">
    <property type="entry name" value="HAD-like_sf"/>
</dbReference>
<name>A0A432GI02_9DELT</name>
<evidence type="ECO:0000313" key="4">
    <source>
        <dbReference type="Proteomes" id="UP000287917"/>
    </source>
</evidence>
<dbReference type="SUPFAM" id="SSF56784">
    <property type="entry name" value="HAD-like"/>
    <property type="match status" value="1"/>
</dbReference>
<dbReference type="EMBL" id="QNZK01000319">
    <property type="protein sequence ID" value="RTZ82773.1"/>
    <property type="molecule type" value="Genomic_DNA"/>
</dbReference>